<dbReference type="Pfam" id="PF01535">
    <property type="entry name" value="PPR"/>
    <property type="match status" value="3"/>
</dbReference>
<evidence type="ECO:0000256" key="2">
    <source>
        <dbReference type="ARBA" id="ARBA00022737"/>
    </source>
</evidence>
<dbReference type="InterPro" id="IPR002885">
    <property type="entry name" value="PPR_rpt"/>
</dbReference>
<dbReference type="PROSITE" id="PS51375">
    <property type="entry name" value="PPR"/>
    <property type="match status" value="2"/>
</dbReference>
<dbReference type="SUPFAM" id="SSF48452">
    <property type="entry name" value="TPR-like"/>
    <property type="match status" value="1"/>
</dbReference>
<keyword evidence="2" id="KW-0677">Repeat</keyword>
<dbReference type="NCBIfam" id="TIGR00756">
    <property type="entry name" value="PPR"/>
    <property type="match status" value="2"/>
</dbReference>
<dbReference type="PANTHER" id="PTHR45717:SF7">
    <property type="entry name" value="PENTACOTRIPEPTIDE-REPEAT REGION OF PRORP DOMAIN-CONTAINING PROTEIN"/>
    <property type="match status" value="1"/>
</dbReference>
<feature type="repeat" description="PPR" evidence="3">
    <location>
        <begin position="192"/>
        <end position="226"/>
    </location>
</feature>
<protein>
    <submittedName>
        <fullName evidence="4">Pentatricopeptide repeat-containing protein, mitochondrial</fullName>
    </submittedName>
</protein>
<evidence type="ECO:0000313" key="5">
    <source>
        <dbReference type="Proteomes" id="UP000288805"/>
    </source>
</evidence>
<name>A0A438GIC0_VITVI</name>
<dbReference type="Pfam" id="PF13041">
    <property type="entry name" value="PPR_2"/>
    <property type="match status" value="1"/>
</dbReference>
<comment type="caution">
    <text evidence="4">The sequence shown here is derived from an EMBL/GenBank/DDBJ whole genome shotgun (WGS) entry which is preliminary data.</text>
</comment>
<dbReference type="Gene3D" id="1.25.40.10">
    <property type="entry name" value="Tetratricopeptide repeat domain"/>
    <property type="match status" value="2"/>
</dbReference>
<dbReference type="Proteomes" id="UP000288805">
    <property type="component" value="Unassembled WGS sequence"/>
</dbReference>
<dbReference type="FunFam" id="1.25.40.10:FF:002127">
    <property type="entry name" value="Pentatricopeptide repeat-containing protein At4g21705, mitochondrial"/>
    <property type="match status" value="1"/>
</dbReference>
<dbReference type="PANTHER" id="PTHR45717">
    <property type="entry name" value="OS12G0527900 PROTEIN"/>
    <property type="match status" value="1"/>
</dbReference>
<accession>A0A438GIC0</accession>
<reference evidence="4 5" key="1">
    <citation type="journal article" date="2018" name="PLoS Genet.">
        <title>Population sequencing reveals clonal diversity and ancestral inbreeding in the grapevine cultivar Chardonnay.</title>
        <authorList>
            <person name="Roach M.J."/>
            <person name="Johnson D.L."/>
            <person name="Bohlmann J."/>
            <person name="van Vuuren H.J."/>
            <person name="Jones S.J."/>
            <person name="Pretorius I.S."/>
            <person name="Schmidt S.A."/>
            <person name="Borneman A.R."/>
        </authorList>
    </citation>
    <scope>NUCLEOTIDE SEQUENCE [LARGE SCALE GENOMIC DNA]</scope>
    <source>
        <strain evidence="5">cv. Chardonnay</strain>
        <tissue evidence="4">Leaf</tissue>
    </source>
</reference>
<evidence type="ECO:0000256" key="3">
    <source>
        <dbReference type="PROSITE-ProRule" id="PRU00708"/>
    </source>
</evidence>
<gene>
    <name evidence="4" type="primary">VvCHDp000902_1</name>
    <name evidence="4" type="ORF">CK203_052522</name>
</gene>
<proteinExistence type="inferred from homology"/>
<comment type="similarity">
    <text evidence="1">Belongs to the PPR family. P subfamily.</text>
</comment>
<dbReference type="AlphaFoldDB" id="A0A438GIC0"/>
<sequence>MASSILNRLKSNRHVSQTLISNVCSVRSVYTGRFANINLYSRISPLGTPNLSLVPVLDQWVEEGKKVRDVELHRIIRDLRSRKRYAQALEVEFGVGCRNAHFVKVVNLIEVSEWMSSKELCPFSPSARAVQLDLIGQVRGLESAENYFNNMSAEEKIDKMYGALLNCYVRERVVDKSLSHLQKMKELGFASTSLPYNGLMCLYINTDQLEKIPDVLSEMQENGIAPDNFSYRLCINSYGARSDLNSMEKILEEMESKSHIHIDWMTYSMVANFYIKAGLNEKALFFLKKAETKLHKDPLGYNHLISLYASLGSKAETMRLWERRKTASKKLINRDYITMLGSLVKLGELEDTEALLKEWESSGNCYDFRVPNTLLIGFCQKGLIEKAESMLRDIVEKGKTPTPNSWSIVAAGYIEKQNMEKAFECMKEAIAVLAENKGWRPKPKVISSILSWLGDNRDVEKVETFVSALKAVIPMDREMYHAQIRASIRAGKEVDGILDSMKADKIDEDEETRKILSLKHDKAE</sequence>
<dbReference type="InterPro" id="IPR011990">
    <property type="entry name" value="TPR-like_helical_dom_sf"/>
</dbReference>
<dbReference type="EMBL" id="QGNW01000426">
    <property type="protein sequence ID" value="RVW71959.1"/>
    <property type="molecule type" value="Genomic_DNA"/>
</dbReference>
<evidence type="ECO:0000256" key="1">
    <source>
        <dbReference type="ARBA" id="ARBA00007626"/>
    </source>
</evidence>
<organism evidence="4 5">
    <name type="scientific">Vitis vinifera</name>
    <name type="common">Grape</name>
    <dbReference type="NCBI Taxonomy" id="29760"/>
    <lineage>
        <taxon>Eukaryota</taxon>
        <taxon>Viridiplantae</taxon>
        <taxon>Streptophyta</taxon>
        <taxon>Embryophyta</taxon>
        <taxon>Tracheophyta</taxon>
        <taxon>Spermatophyta</taxon>
        <taxon>Magnoliopsida</taxon>
        <taxon>eudicotyledons</taxon>
        <taxon>Gunneridae</taxon>
        <taxon>Pentapetalae</taxon>
        <taxon>rosids</taxon>
        <taxon>Vitales</taxon>
        <taxon>Vitaceae</taxon>
        <taxon>Viteae</taxon>
        <taxon>Vitis</taxon>
    </lineage>
</organism>
<dbReference type="GO" id="GO:0003729">
    <property type="term" value="F:mRNA binding"/>
    <property type="evidence" value="ECO:0007669"/>
    <property type="project" value="UniProtKB-ARBA"/>
</dbReference>
<evidence type="ECO:0000313" key="4">
    <source>
        <dbReference type="EMBL" id="RVW71959.1"/>
    </source>
</evidence>
<feature type="repeat" description="PPR" evidence="3">
    <location>
        <begin position="367"/>
        <end position="401"/>
    </location>
</feature>